<dbReference type="GeneID" id="13399415"/>
<evidence type="ECO:0000313" key="4">
    <source>
        <dbReference type="Proteomes" id="UP000008062"/>
    </source>
</evidence>
<evidence type="ECO:0000256" key="1">
    <source>
        <dbReference type="SAM" id="MobiDB-lite"/>
    </source>
</evidence>
<keyword evidence="2" id="KW-1133">Transmembrane helix</keyword>
<keyword evidence="4" id="KW-1185">Reference proteome</keyword>
<proteinExistence type="predicted"/>
<feature type="region of interest" description="Disordered" evidence="1">
    <location>
        <begin position="96"/>
        <end position="119"/>
    </location>
</feature>
<keyword evidence="2" id="KW-0472">Membrane</keyword>
<feature type="transmembrane region" description="Helical" evidence="2">
    <location>
        <begin position="12"/>
        <end position="32"/>
    </location>
</feature>
<gene>
    <name evidence="3" type="ORF">MYCGRDRAFT_97970</name>
</gene>
<keyword evidence="2" id="KW-0812">Transmembrane</keyword>
<dbReference type="HOGENOM" id="CLU_2063339_0_0_1"/>
<organism evidence="3 4">
    <name type="scientific">Zymoseptoria tritici (strain CBS 115943 / IPO323)</name>
    <name type="common">Speckled leaf blotch fungus</name>
    <name type="synonym">Septoria tritici</name>
    <dbReference type="NCBI Taxonomy" id="336722"/>
    <lineage>
        <taxon>Eukaryota</taxon>
        <taxon>Fungi</taxon>
        <taxon>Dikarya</taxon>
        <taxon>Ascomycota</taxon>
        <taxon>Pezizomycotina</taxon>
        <taxon>Dothideomycetes</taxon>
        <taxon>Dothideomycetidae</taxon>
        <taxon>Mycosphaerellales</taxon>
        <taxon>Mycosphaerellaceae</taxon>
        <taxon>Zymoseptoria</taxon>
    </lineage>
</organism>
<sequence length="119" mass="13128">MSAPLLMVIGEFLPGLFGMGFVTLLKGFVLVFDGGDVFVCLQPRLQLSKLCLEDGAARRMLAWRDVGCGVVSYLSYHDIGAGSVRLNHGKMKGWRKMEGGSKTKQTFDRGDERHGYEAQ</sequence>
<dbReference type="AlphaFoldDB" id="F9XRX7"/>
<dbReference type="InParanoid" id="F9XRX7"/>
<reference evidence="3 4" key="1">
    <citation type="journal article" date="2011" name="PLoS Genet.">
        <title>Finished genome of the fungal wheat pathogen Mycosphaerella graminicola reveals dispensome structure, chromosome plasticity, and stealth pathogenesis.</title>
        <authorList>
            <person name="Goodwin S.B."/>
            <person name="Ben M'barek S."/>
            <person name="Dhillon B."/>
            <person name="Wittenberg A.H.J."/>
            <person name="Crane C.F."/>
            <person name="Hane J.K."/>
            <person name="Foster A.J."/>
            <person name="Van der Lee T.A.J."/>
            <person name="Grimwood J."/>
            <person name="Aerts A."/>
            <person name="Antoniw J."/>
            <person name="Bailey A."/>
            <person name="Bluhm B."/>
            <person name="Bowler J."/>
            <person name="Bristow J."/>
            <person name="van der Burgt A."/>
            <person name="Canto-Canche B."/>
            <person name="Churchill A.C.L."/>
            <person name="Conde-Ferraez L."/>
            <person name="Cools H.J."/>
            <person name="Coutinho P.M."/>
            <person name="Csukai M."/>
            <person name="Dehal P."/>
            <person name="De Wit P."/>
            <person name="Donzelli B."/>
            <person name="van de Geest H.C."/>
            <person name="van Ham R.C.H.J."/>
            <person name="Hammond-Kosack K.E."/>
            <person name="Henrissat B."/>
            <person name="Kilian A."/>
            <person name="Kobayashi A.K."/>
            <person name="Koopmann E."/>
            <person name="Kourmpetis Y."/>
            <person name="Kuzniar A."/>
            <person name="Lindquist E."/>
            <person name="Lombard V."/>
            <person name="Maliepaard C."/>
            <person name="Martins N."/>
            <person name="Mehrabi R."/>
            <person name="Nap J.P.H."/>
            <person name="Ponomarenko A."/>
            <person name="Rudd J.J."/>
            <person name="Salamov A."/>
            <person name="Schmutz J."/>
            <person name="Schouten H.J."/>
            <person name="Shapiro H."/>
            <person name="Stergiopoulos I."/>
            <person name="Torriani S.F.F."/>
            <person name="Tu H."/>
            <person name="de Vries R.P."/>
            <person name="Waalwijk C."/>
            <person name="Ware S.B."/>
            <person name="Wiebenga A."/>
            <person name="Zwiers L.-H."/>
            <person name="Oliver R.P."/>
            <person name="Grigoriev I.V."/>
            <person name="Kema G.H.J."/>
        </authorList>
    </citation>
    <scope>NUCLEOTIDE SEQUENCE [LARGE SCALE GENOMIC DNA]</scope>
    <source>
        <strain evidence="4">CBS 115943 / IPO323</strain>
    </source>
</reference>
<dbReference type="EMBL" id="CM001214">
    <property type="protein sequence ID" value="EGP81996.1"/>
    <property type="molecule type" value="Genomic_DNA"/>
</dbReference>
<dbReference type="Proteomes" id="UP000008062">
    <property type="component" value="Chromosome 19"/>
</dbReference>
<protein>
    <submittedName>
        <fullName evidence="3">Uncharacterized protein</fullName>
    </submittedName>
</protein>
<evidence type="ECO:0000256" key="2">
    <source>
        <dbReference type="SAM" id="Phobius"/>
    </source>
</evidence>
<dbReference type="KEGG" id="ztr:MYCGRDRAFT_97970"/>
<dbReference type="RefSeq" id="XP_003847020.1">
    <property type="nucleotide sequence ID" value="XM_003846972.1"/>
</dbReference>
<name>F9XRX7_ZYMTI</name>
<accession>F9XRX7</accession>
<evidence type="ECO:0000313" key="3">
    <source>
        <dbReference type="EMBL" id="EGP81996.1"/>
    </source>
</evidence>